<name>A0A9P7UW59_9AGAR</name>
<dbReference type="GO" id="GO:0016614">
    <property type="term" value="F:oxidoreductase activity, acting on CH-OH group of donors"/>
    <property type="evidence" value="ECO:0007669"/>
    <property type="project" value="InterPro"/>
</dbReference>
<dbReference type="Gene3D" id="3.30.560.10">
    <property type="entry name" value="Glucose Oxidase, domain 3"/>
    <property type="match status" value="1"/>
</dbReference>
<feature type="domain" description="Glucose-methanol-choline oxidoreductase N-terminal" evidence="5">
    <location>
        <begin position="135"/>
        <end position="158"/>
    </location>
</feature>
<dbReference type="KEGG" id="more:E1B28_005490"/>
<keyword evidence="3 4" id="KW-0274">FAD</keyword>
<dbReference type="SUPFAM" id="SSF54373">
    <property type="entry name" value="FAD-linked reductases, C-terminal domain"/>
    <property type="match status" value="1"/>
</dbReference>
<dbReference type="Gene3D" id="3.50.50.60">
    <property type="entry name" value="FAD/NAD(P)-binding domain"/>
    <property type="match status" value="1"/>
</dbReference>
<dbReference type="EMBL" id="CM032183">
    <property type="protein sequence ID" value="KAG7094669.1"/>
    <property type="molecule type" value="Genomic_DNA"/>
</dbReference>
<dbReference type="InterPro" id="IPR036188">
    <property type="entry name" value="FAD/NAD-bd_sf"/>
</dbReference>
<feature type="binding site" evidence="3">
    <location>
        <position position="282"/>
    </location>
    <ligand>
        <name>FAD</name>
        <dbReference type="ChEBI" id="CHEBI:57692"/>
    </ligand>
</feature>
<sequence>MVAVSPPSKAVRSFLSESIKKHHSTCHREYLSYNFQLLIIMSETKAQIDSCRPQYDIIFAGGGAAACVTAGRLAAGDPSLKILIIEAGGHTRELQEHIHPALFSNNLKFRQELFWHHVGSKSEALGGRAPIVSSGRCLGGGSSVNFMVYARAPASDLDGWEKLGNPGWGSHELIPLSAKAETFQGELKSKSGHHGDSGPIKISRGGPEETFTIGTQFLETAAAYDLERGFIEDTEDFTTCDAYGPFHRYVDAETGRRSDTAHHYVYTQEANKNLHILVKHRVSRVIIENNRAVGVEYTPEETGTSCGLQNCLKAFASRLVVVSAGSFGSPTILQRSGIASKVLLELNQVEQIVDLPGVGENYNDHNVVFPPYLTSEDLVSLNKVFCATEVTIQPYLDQWKNDGQGLLVTNGLNSGIKLRPNEKDLTVLGDSFAHLWESKFANSPDKPVLCIANIAGFVRGEEGGKNCFQMGYFVEYPLAIGHVRITSGIDPFARLDFNPRYLEHEADLAVLRWGYKRTRELARRMKCFRGEFVSLHPSFPEGSAATTREASGPVAISDPDILYTSEDDKAIDDYHRAYVSTAWHALGTCAMKPREQGGVVDPRLNVYGVKNLKVADLSIAPLNVGANTYNTAIIIGEKAALIIAEELQSTKYGE</sequence>
<dbReference type="PROSITE" id="PS00623">
    <property type="entry name" value="GMC_OXRED_1"/>
    <property type="match status" value="1"/>
</dbReference>
<evidence type="ECO:0000256" key="4">
    <source>
        <dbReference type="RuleBase" id="RU003968"/>
    </source>
</evidence>
<evidence type="ECO:0000256" key="1">
    <source>
        <dbReference type="ARBA" id="ARBA00001974"/>
    </source>
</evidence>
<proteinExistence type="inferred from homology"/>
<dbReference type="Proteomes" id="UP001049176">
    <property type="component" value="Chromosome 3"/>
</dbReference>
<feature type="binding site" evidence="3">
    <location>
        <begin position="583"/>
        <end position="584"/>
    </location>
    <ligand>
        <name>FAD</name>
        <dbReference type="ChEBI" id="CHEBI:57692"/>
    </ligand>
</feature>
<dbReference type="PIRSF" id="PIRSF000137">
    <property type="entry name" value="Alcohol_oxidase"/>
    <property type="match status" value="1"/>
</dbReference>
<dbReference type="Pfam" id="PF00732">
    <property type="entry name" value="GMC_oxred_N"/>
    <property type="match status" value="1"/>
</dbReference>
<evidence type="ECO:0000256" key="2">
    <source>
        <dbReference type="ARBA" id="ARBA00010790"/>
    </source>
</evidence>
<evidence type="ECO:0000313" key="7">
    <source>
        <dbReference type="Proteomes" id="UP001049176"/>
    </source>
</evidence>
<dbReference type="GO" id="GO:0050660">
    <property type="term" value="F:flavin adenine dinucleotide binding"/>
    <property type="evidence" value="ECO:0007669"/>
    <property type="project" value="InterPro"/>
</dbReference>
<dbReference type="PANTHER" id="PTHR11552">
    <property type="entry name" value="GLUCOSE-METHANOL-CHOLINE GMC OXIDOREDUCTASE"/>
    <property type="match status" value="1"/>
</dbReference>
<evidence type="ECO:0000313" key="6">
    <source>
        <dbReference type="EMBL" id="KAG7094669.1"/>
    </source>
</evidence>
<comment type="similarity">
    <text evidence="2 4">Belongs to the GMC oxidoreductase family.</text>
</comment>
<protein>
    <recommendedName>
        <fullName evidence="5">Glucose-methanol-choline oxidoreductase N-terminal domain-containing protein</fullName>
    </recommendedName>
</protein>
<dbReference type="InterPro" id="IPR012132">
    <property type="entry name" value="GMC_OxRdtase"/>
</dbReference>
<dbReference type="AlphaFoldDB" id="A0A9P7UW59"/>
<dbReference type="SUPFAM" id="SSF51905">
    <property type="entry name" value="FAD/NAD(P)-binding domain"/>
    <property type="match status" value="1"/>
</dbReference>
<dbReference type="InterPro" id="IPR000172">
    <property type="entry name" value="GMC_OxRdtase_N"/>
</dbReference>
<comment type="caution">
    <text evidence="6">The sequence shown here is derived from an EMBL/GenBank/DDBJ whole genome shotgun (WGS) entry which is preliminary data.</text>
</comment>
<evidence type="ECO:0000259" key="5">
    <source>
        <dbReference type="PROSITE" id="PS00623"/>
    </source>
</evidence>
<accession>A0A9P7UW59</accession>
<dbReference type="InterPro" id="IPR007867">
    <property type="entry name" value="GMC_OxRtase_C"/>
</dbReference>
<dbReference type="GeneID" id="66074566"/>
<dbReference type="RefSeq" id="XP_043011139.1">
    <property type="nucleotide sequence ID" value="XM_043150055.1"/>
</dbReference>
<dbReference type="PANTHER" id="PTHR11552:SF78">
    <property type="entry name" value="GLUCOSE-METHANOL-CHOLINE OXIDOREDUCTASE N-TERMINAL DOMAIN-CONTAINING PROTEIN"/>
    <property type="match status" value="1"/>
</dbReference>
<organism evidence="6 7">
    <name type="scientific">Marasmius oreades</name>
    <name type="common">fairy-ring Marasmius</name>
    <dbReference type="NCBI Taxonomy" id="181124"/>
    <lineage>
        <taxon>Eukaryota</taxon>
        <taxon>Fungi</taxon>
        <taxon>Dikarya</taxon>
        <taxon>Basidiomycota</taxon>
        <taxon>Agaricomycotina</taxon>
        <taxon>Agaricomycetes</taxon>
        <taxon>Agaricomycetidae</taxon>
        <taxon>Agaricales</taxon>
        <taxon>Marasmiineae</taxon>
        <taxon>Marasmiaceae</taxon>
        <taxon>Marasmius</taxon>
    </lineage>
</organism>
<feature type="binding site" evidence="3">
    <location>
        <begin position="145"/>
        <end position="148"/>
    </location>
    <ligand>
        <name>FAD</name>
        <dbReference type="ChEBI" id="CHEBI:57692"/>
    </ligand>
</feature>
<dbReference type="OrthoDB" id="269227at2759"/>
<comment type="cofactor">
    <cofactor evidence="1 3">
        <name>FAD</name>
        <dbReference type="ChEBI" id="CHEBI:57692"/>
    </cofactor>
</comment>
<evidence type="ECO:0000256" key="3">
    <source>
        <dbReference type="PIRSR" id="PIRSR000137-2"/>
    </source>
</evidence>
<gene>
    <name evidence="6" type="ORF">E1B28_005490</name>
</gene>
<reference evidence="6" key="1">
    <citation type="journal article" date="2021" name="Genome Biol. Evol.">
        <title>The assembled and annotated genome of the fairy-ring fungus Marasmius oreades.</title>
        <authorList>
            <person name="Hiltunen M."/>
            <person name="Ament-Velasquez S.L."/>
            <person name="Johannesson H."/>
        </authorList>
    </citation>
    <scope>NUCLEOTIDE SEQUENCE</scope>
    <source>
        <strain evidence="6">03SP1</strain>
    </source>
</reference>
<dbReference type="Pfam" id="PF05199">
    <property type="entry name" value="GMC_oxred_C"/>
    <property type="match status" value="1"/>
</dbReference>
<keyword evidence="7" id="KW-1185">Reference proteome</keyword>
<keyword evidence="4" id="KW-0285">Flavoprotein</keyword>